<evidence type="ECO:0000313" key="2">
    <source>
        <dbReference type="Proteomes" id="UP000828251"/>
    </source>
</evidence>
<proteinExistence type="predicted"/>
<dbReference type="AlphaFoldDB" id="A0A9D3ZF85"/>
<protein>
    <submittedName>
        <fullName evidence="1">Uncharacterized protein</fullName>
    </submittedName>
</protein>
<accession>A0A9D3ZF85</accession>
<dbReference type="PANTHER" id="PTHR33116:SF86">
    <property type="entry name" value="REVERSE TRANSCRIPTASE DOMAIN-CONTAINING PROTEIN"/>
    <property type="match status" value="1"/>
</dbReference>
<comment type="caution">
    <text evidence="1">The sequence shown here is derived from an EMBL/GenBank/DDBJ whole genome shotgun (WGS) entry which is preliminary data.</text>
</comment>
<name>A0A9D3ZF85_9ROSI</name>
<gene>
    <name evidence="1" type="ORF">J1N35_043619</name>
</gene>
<dbReference type="EMBL" id="JAIQCV010000013">
    <property type="protein sequence ID" value="KAH1031445.1"/>
    <property type="molecule type" value="Genomic_DNA"/>
</dbReference>
<sequence length="144" mass="16695">MSVEHSIDSSIGLVLGVRTIYHMDKYLGLPPMVGKSKRKTFQHYKDHFRRCVDSWNLRYLSHGGKCVFIHSVLQAIPTFAMQCFLFPSSLCRALKGILNRFWWQKLGCRWGSYWCSWSALSAYKCDRGMGFHDLAQFNIAHLAK</sequence>
<keyword evidence="2" id="KW-1185">Reference proteome</keyword>
<organism evidence="1 2">
    <name type="scientific">Gossypium stocksii</name>
    <dbReference type="NCBI Taxonomy" id="47602"/>
    <lineage>
        <taxon>Eukaryota</taxon>
        <taxon>Viridiplantae</taxon>
        <taxon>Streptophyta</taxon>
        <taxon>Embryophyta</taxon>
        <taxon>Tracheophyta</taxon>
        <taxon>Spermatophyta</taxon>
        <taxon>Magnoliopsida</taxon>
        <taxon>eudicotyledons</taxon>
        <taxon>Gunneridae</taxon>
        <taxon>Pentapetalae</taxon>
        <taxon>rosids</taxon>
        <taxon>malvids</taxon>
        <taxon>Malvales</taxon>
        <taxon>Malvaceae</taxon>
        <taxon>Malvoideae</taxon>
        <taxon>Gossypium</taxon>
    </lineage>
</organism>
<dbReference type="OrthoDB" id="1938246at2759"/>
<evidence type="ECO:0000313" key="1">
    <source>
        <dbReference type="EMBL" id="KAH1031445.1"/>
    </source>
</evidence>
<reference evidence="1 2" key="1">
    <citation type="journal article" date="2021" name="Plant Biotechnol. J.">
        <title>Multi-omics assisted identification of the key and species-specific regulatory components of drought-tolerant mechanisms in Gossypium stocksii.</title>
        <authorList>
            <person name="Yu D."/>
            <person name="Ke L."/>
            <person name="Zhang D."/>
            <person name="Wu Y."/>
            <person name="Sun Y."/>
            <person name="Mei J."/>
            <person name="Sun J."/>
            <person name="Sun Y."/>
        </authorList>
    </citation>
    <scope>NUCLEOTIDE SEQUENCE [LARGE SCALE GENOMIC DNA]</scope>
    <source>
        <strain evidence="2">cv. E1</strain>
        <tissue evidence="1">Leaf</tissue>
    </source>
</reference>
<dbReference type="PANTHER" id="PTHR33116">
    <property type="entry name" value="REVERSE TRANSCRIPTASE ZINC-BINDING DOMAIN-CONTAINING PROTEIN-RELATED-RELATED"/>
    <property type="match status" value="1"/>
</dbReference>
<dbReference type="Proteomes" id="UP000828251">
    <property type="component" value="Unassembled WGS sequence"/>
</dbReference>